<dbReference type="Pfam" id="PF24809">
    <property type="entry name" value="DUF7708"/>
    <property type="match status" value="1"/>
</dbReference>
<evidence type="ECO:0000313" key="2">
    <source>
        <dbReference type="EMBL" id="RMJ09391.1"/>
    </source>
</evidence>
<gene>
    <name evidence="2" type="ORF">CDV36_010986</name>
</gene>
<evidence type="ECO:0000259" key="1">
    <source>
        <dbReference type="Pfam" id="PF24809"/>
    </source>
</evidence>
<sequence length="517" mass="58884">MRVYKRTALCKVALARISTITPSRSQEYLAIQSILLVSLRVTFYASMDLSMSSYLATWHSTRGDTHSGEHYVSPIVEQAFQEGRKRFTSSLTSDADKVKVATSAATIQDIQALALNSLAKYSDEQRFSTTRKWLQRIISRVHYYGNIMDVMVQHHPEYVALAWGAMKLVLTSAQNHEATISLISKALTQIAETLPRVELATILYPTERIRKAVGNLYANLMRFFIRAHQWCCEGTWRHLLHSITRPVELRYKDLLDDIASDSRQIDQLASAGARVEIREVNLKLTDILSKLDSMQALNSSSFIDTSQRLSDLQFSQIMTHVAESRLGDPLVAFRFSQSSLRRQQRNVNIIPSTNKFWLSPKLETWSSAPESRVVMVKGVFDARFAMKRFYINMIQQLQSNSVPVLWALRSRERHPDIGDVSLIDVFKHLIQQALRLDASLTDKGMSLQCRRFQIATTEQDWLQLLGSALLQTRSQVERQPPADGRLLVDLCVSKSTDRNGKSVAKFTSESITTRWHD</sequence>
<dbReference type="EMBL" id="NKUJ01000244">
    <property type="protein sequence ID" value="RMJ09391.1"/>
    <property type="molecule type" value="Genomic_DNA"/>
</dbReference>
<organism evidence="2 3">
    <name type="scientific">Fusarium kuroshium</name>
    <dbReference type="NCBI Taxonomy" id="2010991"/>
    <lineage>
        <taxon>Eukaryota</taxon>
        <taxon>Fungi</taxon>
        <taxon>Dikarya</taxon>
        <taxon>Ascomycota</taxon>
        <taxon>Pezizomycotina</taxon>
        <taxon>Sordariomycetes</taxon>
        <taxon>Hypocreomycetidae</taxon>
        <taxon>Hypocreales</taxon>
        <taxon>Nectriaceae</taxon>
        <taxon>Fusarium</taxon>
        <taxon>Fusarium solani species complex</taxon>
    </lineage>
</organism>
<accession>A0A3M2RVT1</accession>
<protein>
    <recommendedName>
        <fullName evidence="1">DUF7708 domain-containing protein</fullName>
    </recommendedName>
</protein>
<dbReference type="Proteomes" id="UP000277212">
    <property type="component" value="Unassembled WGS sequence"/>
</dbReference>
<evidence type="ECO:0000313" key="3">
    <source>
        <dbReference type="Proteomes" id="UP000277212"/>
    </source>
</evidence>
<dbReference type="OrthoDB" id="61900at2759"/>
<proteinExistence type="predicted"/>
<name>A0A3M2RVT1_9HYPO</name>
<dbReference type="InterPro" id="IPR056125">
    <property type="entry name" value="DUF7708"/>
</dbReference>
<dbReference type="AlphaFoldDB" id="A0A3M2RVT1"/>
<feature type="domain" description="DUF7708" evidence="1">
    <location>
        <begin position="132"/>
        <end position="276"/>
    </location>
</feature>
<reference evidence="2 3" key="1">
    <citation type="submission" date="2017-06" db="EMBL/GenBank/DDBJ databases">
        <title>Comparative genomic analysis of Ambrosia Fusariam Clade fungi.</title>
        <authorList>
            <person name="Stajich J.E."/>
            <person name="Carrillo J."/>
            <person name="Kijimoto T."/>
            <person name="Eskalen A."/>
            <person name="O'Donnell K."/>
            <person name="Kasson M."/>
        </authorList>
    </citation>
    <scope>NUCLEOTIDE SEQUENCE [LARGE SCALE GENOMIC DNA]</scope>
    <source>
        <strain evidence="2">UCR3666</strain>
    </source>
</reference>
<keyword evidence="3" id="KW-1185">Reference proteome</keyword>
<comment type="caution">
    <text evidence="2">The sequence shown here is derived from an EMBL/GenBank/DDBJ whole genome shotgun (WGS) entry which is preliminary data.</text>
</comment>
<dbReference type="STRING" id="2010991.A0A3M2RVT1"/>